<dbReference type="Pfam" id="PF13606">
    <property type="entry name" value="Ank_3"/>
    <property type="match status" value="1"/>
</dbReference>
<dbReference type="Gene3D" id="1.25.40.20">
    <property type="entry name" value="Ankyrin repeat-containing domain"/>
    <property type="match status" value="2"/>
</dbReference>
<evidence type="ECO:0000313" key="4">
    <source>
        <dbReference type="EMBL" id="KAK8854036.1"/>
    </source>
</evidence>
<dbReference type="Pfam" id="PF12796">
    <property type="entry name" value="Ank_2"/>
    <property type="match status" value="1"/>
</dbReference>
<evidence type="ECO:0008006" key="6">
    <source>
        <dbReference type="Google" id="ProtNLM"/>
    </source>
</evidence>
<comment type="caution">
    <text evidence="4">The sequence shown here is derived from an EMBL/GenBank/DDBJ whole genome shotgun (WGS) entry which is preliminary data.</text>
</comment>
<dbReference type="SUPFAM" id="SSF48403">
    <property type="entry name" value="Ankyrin repeat"/>
    <property type="match status" value="1"/>
</dbReference>
<evidence type="ECO:0000256" key="1">
    <source>
        <dbReference type="ARBA" id="ARBA00022737"/>
    </source>
</evidence>
<keyword evidence="1" id="KW-0677">Repeat</keyword>
<gene>
    <name evidence="4" type="ORF">M9Y10_016585</name>
</gene>
<dbReference type="PANTHER" id="PTHR24198">
    <property type="entry name" value="ANKYRIN REPEAT AND PROTEIN KINASE DOMAIN-CONTAINING PROTEIN"/>
    <property type="match status" value="1"/>
</dbReference>
<dbReference type="Proteomes" id="UP001470230">
    <property type="component" value="Unassembled WGS sequence"/>
</dbReference>
<sequence length="295" mass="32645">MDIIALLLGCKKIELTEYAKKDIIALLPHLLHLAAAKNTIDLISPLIDRGLDPNNEDGMGSTPLMMAVMKKNLMFVRKLIGTRKVDVNRSNRAGQNPLLIALMLGDGSMIVRLLLCHPFLKVNCSNEVGETPLVNAIRYGNPGTVEVLLEHPIADPNLVAQKSSIPFLEAVKSGNRRMIDVFLNNDKTNFCAVGDGNSNADHYAILSDDVDILELILNIKGVDVKKKSDRYGTPLEMVLNTENIKFASLLTNKIELDQIPEEELTPNDIEQRNICCAVTQLIEVYNSMNSENPFL</sequence>
<dbReference type="PANTHER" id="PTHR24198:SF165">
    <property type="entry name" value="ANKYRIN REPEAT-CONTAINING PROTEIN-RELATED"/>
    <property type="match status" value="1"/>
</dbReference>
<dbReference type="InterPro" id="IPR002110">
    <property type="entry name" value="Ankyrin_rpt"/>
</dbReference>
<keyword evidence="2 3" id="KW-0040">ANK repeat</keyword>
<organism evidence="4 5">
    <name type="scientific">Tritrichomonas musculus</name>
    <dbReference type="NCBI Taxonomy" id="1915356"/>
    <lineage>
        <taxon>Eukaryota</taxon>
        <taxon>Metamonada</taxon>
        <taxon>Parabasalia</taxon>
        <taxon>Tritrichomonadida</taxon>
        <taxon>Tritrichomonadidae</taxon>
        <taxon>Tritrichomonas</taxon>
    </lineage>
</organism>
<evidence type="ECO:0000313" key="5">
    <source>
        <dbReference type="Proteomes" id="UP001470230"/>
    </source>
</evidence>
<evidence type="ECO:0000256" key="3">
    <source>
        <dbReference type="PROSITE-ProRule" id="PRU00023"/>
    </source>
</evidence>
<protein>
    <recommendedName>
        <fullName evidence="6">Ankyrin repeat protein</fullName>
    </recommendedName>
</protein>
<dbReference type="PROSITE" id="PS50088">
    <property type="entry name" value="ANK_REPEAT"/>
    <property type="match status" value="1"/>
</dbReference>
<dbReference type="InterPro" id="IPR036770">
    <property type="entry name" value="Ankyrin_rpt-contain_sf"/>
</dbReference>
<reference evidence="4 5" key="1">
    <citation type="submission" date="2024-04" db="EMBL/GenBank/DDBJ databases">
        <title>Tritrichomonas musculus Genome.</title>
        <authorList>
            <person name="Alves-Ferreira E."/>
            <person name="Grigg M."/>
            <person name="Lorenzi H."/>
            <person name="Galac M."/>
        </authorList>
    </citation>
    <scope>NUCLEOTIDE SEQUENCE [LARGE SCALE GENOMIC DNA]</scope>
    <source>
        <strain evidence="4 5">EAF2021</strain>
    </source>
</reference>
<accession>A0ABR2HWP6</accession>
<keyword evidence="5" id="KW-1185">Reference proteome</keyword>
<proteinExistence type="predicted"/>
<feature type="repeat" description="ANK" evidence="3">
    <location>
        <begin position="31"/>
        <end position="58"/>
    </location>
</feature>
<name>A0ABR2HWP6_9EUKA</name>
<dbReference type="SMART" id="SM00248">
    <property type="entry name" value="ANK"/>
    <property type="match status" value="6"/>
</dbReference>
<evidence type="ECO:0000256" key="2">
    <source>
        <dbReference type="ARBA" id="ARBA00023043"/>
    </source>
</evidence>
<dbReference type="EMBL" id="JAPFFF010000021">
    <property type="protein sequence ID" value="KAK8854036.1"/>
    <property type="molecule type" value="Genomic_DNA"/>
</dbReference>